<evidence type="ECO:0000259" key="3">
    <source>
        <dbReference type="PROSITE" id="PS51126"/>
    </source>
</evidence>
<evidence type="ECO:0000256" key="2">
    <source>
        <dbReference type="SAM" id="MobiDB-lite"/>
    </source>
</evidence>
<feature type="compositionally biased region" description="Low complexity" evidence="2">
    <location>
        <begin position="272"/>
        <end position="286"/>
    </location>
</feature>
<feature type="region of interest" description="Disordered" evidence="2">
    <location>
        <begin position="272"/>
        <end position="307"/>
    </location>
</feature>
<keyword evidence="1" id="KW-0040">ANK repeat</keyword>
<dbReference type="SMART" id="SM00248">
    <property type="entry name" value="ANK"/>
    <property type="match status" value="2"/>
</dbReference>
<dbReference type="Pfam" id="PF01843">
    <property type="entry name" value="DIL"/>
    <property type="match status" value="1"/>
</dbReference>
<dbReference type="AlphaFoldDB" id="A0A9Q3CL64"/>
<accession>A0A9Q3CL64</accession>
<gene>
    <name evidence="4" type="ORF">O181_024775</name>
</gene>
<dbReference type="EMBL" id="AVOT02007987">
    <property type="protein sequence ID" value="MBW0485060.1"/>
    <property type="molecule type" value="Genomic_DNA"/>
</dbReference>
<feature type="repeat" description="ANK" evidence="1">
    <location>
        <begin position="199"/>
        <end position="231"/>
    </location>
</feature>
<dbReference type="SMART" id="SM01132">
    <property type="entry name" value="DIL"/>
    <property type="match status" value="1"/>
</dbReference>
<proteinExistence type="predicted"/>
<dbReference type="GO" id="GO:0051020">
    <property type="term" value="F:GTPase binding"/>
    <property type="evidence" value="ECO:0007669"/>
    <property type="project" value="TreeGrafter"/>
</dbReference>
<evidence type="ECO:0000313" key="5">
    <source>
        <dbReference type="Proteomes" id="UP000765509"/>
    </source>
</evidence>
<sequence>MIINNSPTSHYVLHSPSTSGHPPNQLSCQLLNPDPTYIDPLISLAPTQTNLSELVLSSAIHSDLSSSTSDSNPNAQRISHHQISKVFTSAFLRAASIGDSDLLDWLLRKPNHLTNLPSNLSRSALNHSQISSDHSISSVSKANPSILPPGQARNWVNVDARDEDGSPALILAAAFGHAEAVKSIIDGIGGDIIDSRDAVGWTALHWAARNGDLTIVSYLLNHGASPSLLSFSDRPSIRHCQSSSSSNNLHLISSSPSSITYSETSSISTLDDLDQSLSSSPTTPSPSRRRKRRRGLRPYDLAKPDQEGDNIRHILRITESSKFDLASLNSSQPINPDHSKTEIQSLDDHSKSVIQLAQLAVKTLQLPPEIFGLVNHNSNSLQNTNLSSQTLQNEFSNFLSITHSNIEWEQEQRSEDFDWNQCLPDQMLVCSLDELPSIFKAVIQSIQPQPGRLQRFIPANVLFLCARFAGHMGGEELLEEVILGAVDRIEEVILAKQENLANSTFWLSNTICLLYYIKRDPLLNKLSLEYQLHLDDLINEIFVFIIRDAERKLDKMIDSAILDFDFLPGQQVEFEPEGSWKFVKALTSKRTKNSLFRSSMSHSTFSSPLQSSKSSSGFPISSTTRNMQRPSSISTILPLSHQTLKPLHLNGPERVTDLLSSVLYILQSYEIHASLIAQAFAQIFYWMSSELFNRIISRRKYLCRSKSIQIRLNVTVLEDWVRVNRLPPKVIGQYLQPLDQLLRWLQCLSQQTSFDQLIETLSTLKSLNPVQLLKASRDYRFEVLESKMSEECRQYLVQTQQDWDKRRIRRATELEERETAEKEMTGAESLGAASILAMEAQKAELASKASKALDETFAEGDDYDNYEPPSAPECLGELLDSRHMLPFTLPSAFEILMQLRSTSPFGFLKSYFISNLKDQDKESLNFSEDLVFSDEDQRIGQHDRTITSEEEGIESSQSSSTKLVDKEIESPDSSIVEEITLLNSSSAATLPKITHSKNNCVDDGLKGIIPIVSQVVLRKIDKLKI</sequence>
<dbReference type="InterPro" id="IPR037986">
    <property type="entry name" value="Myo5p-like_CBD_DIL"/>
</dbReference>
<dbReference type="SUPFAM" id="SSF48403">
    <property type="entry name" value="Ankyrin repeat"/>
    <property type="match status" value="1"/>
</dbReference>
<dbReference type="InterPro" id="IPR036770">
    <property type="entry name" value="Ankyrin_rpt-contain_sf"/>
</dbReference>
<feature type="region of interest" description="Disordered" evidence="2">
    <location>
        <begin position="944"/>
        <end position="964"/>
    </location>
</feature>
<dbReference type="Pfam" id="PF12796">
    <property type="entry name" value="Ank_2"/>
    <property type="match status" value="1"/>
</dbReference>
<feature type="compositionally biased region" description="Low complexity" evidence="2">
    <location>
        <begin position="602"/>
        <end position="622"/>
    </location>
</feature>
<dbReference type="Gene3D" id="1.25.40.20">
    <property type="entry name" value="Ankyrin repeat-containing domain"/>
    <property type="match status" value="1"/>
</dbReference>
<dbReference type="PROSITE" id="PS51126">
    <property type="entry name" value="DILUTE"/>
    <property type="match status" value="1"/>
</dbReference>
<dbReference type="CDD" id="cd15473">
    <property type="entry name" value="Myo5p-like_CBD_DIL_ANK"/>
    <property type="match status" value="1"/>
</dbReference>
<feature type="compositionally biased region" description="Basic residues" evidence="2">
    <location>
        <begin position="287"/>
        <end position="296"/>
    </location>
</feature>
<dbReference type="OrthoDB" id="426293at2759"/>
<dbReference type="InterPro" id="IPR002710">
    <property type="entry name" value="Dilute_dom"/>
</dbReference>
<dbReference type="PANTHER" id="PTHR16027:SF6">
    <property type="entry name" value="DILUTE DOMAIN-CONTAINING PROTEIN"/>
    <property type="match status" value="1"/>
</dbReference>
<dbReference type="PANTHER" id="PTHR16027">
    <property type="entry name" value="DILUTE DOMAIN-CONTAINING PROTEIN YPR089W"/>
    <property type="match status" value="1"/>
</dbReference>
<dbReference type="PROSITE" id="PS50088">
    <property type="entry name" value="ANK_REPEAT"/>
    <property type="match status" value="1"/>
</dbReference>
<evidence type="ECO:0000256" key="1">
    <source>
        <dbReference type="PROSITE-ProRule" id="PRU00023"/>
    </source>
</evidence>
<dbReference type="InterPro" id="IPR052072">
    <property type="entry name" value="Vascular_dev_regulator"/>
</dbReference>
<dbReference type="Proteomes" id="UP000765509">
    <property type="component" value="Unassembled WGS sequence"/>
</dbReference>
<dbReference type="PROSITE" id="PS50297">
    <property type="entry name" value="ANK_REP_REGION"/>
    <property type="match status" value="1"/>
</dbReference>
<protein>
    <recommendedName>
        <fullName evidence="3">Dilute domain-containing protein</fullName>
    </recommendedName>
</protein>
<organism evidence="4 5">
    <name type="scientific">Austropuccinia psidii MF-1</name>
    <dbReference type="NCBI Taxonomy" id="1389203"/>
    <lineage>
        <taxon>Eukaryota</taxon>
        <taxon>Fungi</taxon>
        <taxon>Dikarya</taxon>
        <taxon>Basidiomycota</taxon>
        <taxon>Pucciniomycotina</taxon>
        <taxon>Pucciniomycetes</taxon>
        <taxon>Pucciniales</taxon>
        <taxon>Sphaerophragmiaceae</taxon>
        <taxon>Austropuccinia</taxon>
    </lineage>
</organism>
<feature type="region of interest" description="Disordered" evidence="2">
    <location>
        <begin position="1"/>
        <end position="24"/>
    </location>
</feature>
<reference evidence="4" key="1">
    <citation type="submission" date="2021-03" db="EMBL/GenBank/DDBJ databases">
        <title>Draft genome sequence of rust myrtle Austropuccinia psidii MF-1, a brazilian biotype.</title>
        <authorList>
            <person name="Quecine M.C."/>
            <person name="Pachon D.M.R."/>
            <person name="Bonatelli M.L."/>
            <person name="Correr F.H."/>
            <person name="Franceschini L.M."/>
            <person name="Leite T.F."/>
            <person name="Margarido G.R.A."/>
            <person name="Almeida C.A."/>
            <person name="Ferrarezi J.A."/>
            <person name="Labate C.A."/>
        </authorList>
    </citation>
    <scope>NUCLEOTIDE SEQUENCE</scope>
    <source>
        <strain evidence="4">MF-1</strain>
    </source>
</reference>
<name>A0A9Q3CL64_9BASI</name>
<dbReference type="InterPro" id="IPR002110">
    <property type="entry name" value="Ankyrin_rpt"/>
</dbReference>
<keyword evidence="5" id="KW-1185">Reference proteome</keyword>
<comment type="caution">
    <text evidence="4">The sequence shown here is derived from an EMBL/GenBank/DDBJ whole genome shotgun (WGS) entry which is preliminary data.</text>
</comment>
<evidence type="ECO:0000313" key="4">
    <source>
        <dbReference type="EMBL" id="MBW0485060.1"/>
    </source>
</evidence>
<feature type="region of interest" description="Disordered" evidence="2">
    <location>
        <begin position="602"/>
        <end position="627"/>
    </location>
</feature>
<feature type="domain" description="Dilute" evidence="3">
    <location>
        <begin position="483"/>
        <end position="802"/>
    </location>
</feature>